<keyword evidence="1 5" id="KW-0820">tRNA-binding</keyword>
<dbReference type="GO" id="GO:0019843">
    <property type="term" value="F:rRNA binding"/>
    <property type="evidence" value="ECO:0007669"/>
    <property type="project" value="UniProtKB-UniRule"/>
</dbReference>
<comment type="subunit">
    <text evidence="5">Associates with stalled 50S ribosomal subunits. Binds to RqcP.</text>
</comment>
<reference evidence="7 8" key="1">
    <citation type="submission" date="2019-01" db="EMBL/GenBank/DDBJ databases">
        <title>Vagococcus silagei sp. nov. isolated from brewer's grain.</title>
        <authorList>
            <person name="Guu J.-R."/>
        </authorList>
    </citation>
    <scope>NUCLEOTIDE SEQUENCE [LARGE SCALE GENOMIC DNA]</scope>
    <source>
        <strain evidence="7 8">2B-2</strain>
    </source>
</reference>
<dbReference type="Pfam" id="PF05833">
    <property type="entry name" value="NFACT_N"/>
    <property type="match status" value="1"/>
</dbReference>
<dbReference type="Proteomes" id="UP000310506">
    <property type="component" value="Unassembled WGS sequence"/>
</dbReference>
<dbReference type="InterPro" id="IPR008532">
    <property type="entry name" value="NFACT_RNA-bd"/>
</dbReference>
<evidence type="ECO:0000256" key="3">
    <source>
        <dbReference type="ARBA" id="ARBA00022884"/>
    </source>
</evidence>
<dbReference type="Pfam" id="PF05670">
    <property type="entry name" value="NFACT-R_1"/>
    <property type="match status" value="1"/>
</dbReference>
<sequence length="566" mass="64645">MSFDGLFTHLMVDELNETIVNGRLSKIHQPYDHELMLIFRNHGKNMTLLLSAHPSFARIQLTEISYKNPQTPPNFCMTMRKYLEGSILEAVEQIENDRVIHFTFSSRNELGDLENLLLVVELMGRHSNLLLINQSTGKILDAIKHVGSTQNSYRLILPGSTYREPPKQDQINPLTVSSTLLHEKLATADEINTGFIQSTFQGLGRDTATELALRIQKNPKEKLTTWTSFFEECLTKTNPSLVNDGNKENFTPIVFESSKAQEIQSFDSLGELLDAFYIGKAEKDRVKQQANELLKKLAADNNKLKKKKKNLEKDLRETDKADEYRLKGELLTTYLHEVPKNGTKVSLHNYYTDNQLVDITLDPSLSPNQNAQKYFHKYQKLKTAMIEVQKQLEIADFELLYLESVMAQLDIAQPSDVEVIREELIQQNYIKEKRQNKKKKQQKMSKPEEFISRDGTTILVGKNNLQNDQLTLKTASKNDIWLHAKDIPGSHVIIKASDPSEETLFDAAVLAAYFSKYRLSSQVPVDYVAVKHIRKPNGAKPGYVIYEGQKTLYVTPTEEHVTSLKK</sequence>
<keyword evidence="4 5" id="KW-0648">Protein biosynthesis</keyword>
<keyword evidence="8" id="KW-1185">Reference proteome</keyword>
<comment type="caution">
    <text evidence="7">The sequence shown here is derived from an EMBL/GenBank/DDBJ whole genome shotgun (WGS) entry which is preliminary data.</text>
</comment>
<dbReference type="GO" id="GO:0000049">
    <property type="term" value="F:tRNA binding"/>
    <property type="evidence" value="ECO:0007669"/>
    <property type="project" value="UniProtKB-UniRule"/>
</dbReference>
<dbReference type="HAMAP" id="MF_00844_B">
    <property type="entry name" value="RqcH_B"/>
    <property type="match status" value="1"/>
</dbReference>
<dbReference type="GO" id="GO:1990112">
    <property type="term" value="C:RQC complex"/>
    <property type="evidence" value="ECO:0007669"/>
    <property type="project" value="TreeGrafter"/>
</dbReference>
<protein>
    <recommendedName>
        <fullName evidence="5">Rqc2 homolog RqcH</fullName>
        <shortName evidence="5">RqcH</shortName>
    </recommendedName>
</protein>
<name>A0A4V3TV54_9ENTE</name>
<evidence type="ECO:0000259" key="6">
    <source>
        <dbReference type="Pfam" id="PF05670"/>
    </source>
</evidence>
<evidence type="ECO:0000256" key="4">
    <source>
        <dbReference type="ARBA" id="ARBA00022917"/>
    </source>
</evidence>
<dbReference type="InterPro" id="IPR051608">
    <property type="entry name" value="RQC_Subunit_NEMF"/>
</dbReference>
<evidence type="ECO:0000313" key="7">
    <source>
        <dbReference type="EMBL" id="THB61539.1"/>
    </source>
</evidence>
<dbReference type="FunFam" id="2.30.310.10:FF:000004">
    <property type="entry name" value="Fibronectin-binding protein A"/>
    <property type="match status" value="1"/>
</dbReference>
<dbReference type="GO" id="GO:0072344">
    <property type="term" value="P:rescue of stalled ribosome"/>
    <property type="evidence" value="ECO:0007669"/>
    <property type="project" value="UniProtKB-UniRule"/>
</dbReference>
<dbReference type="Gene3D" id="2.30.310.10">
    <property type="entry name" value="ibrinogen binding protein from staphylococcus aureus domain"/>
    <property type="match status" value="1"/>
</dbReference>
<gene>
    <name evidence="5" type="primary">rqcH</name>
    <name evidence="7" type="ORF">ESZ54_04790</name>
</gene>
<accession>A0A4V3TV54</accession>
<dbReference type="GO" id="GO:0043023">
    <property type="term" value="F:ribosomal large subunit binding"/>
    <property type="evidence" value="ECO:0007669"/>
    <property type="project" value="UniProtKB-UniRule"/>
</dbReference>
<dbReference type="EMBL" id="SDGV01000011">
    <property type="protein sequence ID" value="THB61539.1"/>
    <property type="molecule type" value="Genomic_DNA"/>
</dbReference>
<keyword evidence="2 5" id="KW-0699">rRNA-binding</keyword>
<keyword evidence="3 5" id="KW-0694">RNA-binding</keyword>
<organism evidence="7 8">
    <name type="scientific">Vagococcus silagei</name>
    <dbReference type="NCBI Taxonomy" id="2508885"/>
    <lineage>
        <taxon>Bacteria</taxon>
        <taxon>Bacillati</taxon>
        <taxon>Bacillota</taxon>
        <taxon>Bacilli</taxon>
        <taxon>Lactobacillales</taxon>
        <taxon>Enterococcaceae</taxon>
        <taxon>Vagococcus</taxon>
    </lineage>
</organism>
<dbReference type="Gene3D" id="3.40.970.40">
    <property type="entry name" value="fibrinogen binding protein from staphylococcus aureus domain like"/>
    <property type="match status" value="1"/>
</dbReference>
<dbReference type="AlphaFoldDB" id="A0A4V3TV54"/>
<dbReference type="PANTHER" id="PTHR15239">
    <property type="entry name" value="NUCLEAR EXPORT MEDIATOR FACTOR NEMF"/>
    <property type="match status" value="1"/>
</dbReference>
<dbReference type="InterPro" id="IPR043682">
    <property type="entry name" value="RqcH_bacterial"/>
</dbReference>
<comment type="function">
    <text evidence="5">Key component of the ribosome quality control system (RQC), a ribosome-associated complex that mediates the extraction of incompletely synthesized nascent chains from stalled ribosomes and their subsequent degradation. RqcH recruits Ala-charged tRNA, and with RqcP directs the elongation of stalled nascent chains on 50S ribosomal subunits, leading to non-templated C-terminal alanine extensions (Ala tail). The Ala tail promotes nascent chain degradation. May add between 1 and at least 8 Ala residues. Binds to stalled 50S ribosomal subunits.</text>
</comment>
<keyword evidence="5" id="KW-0175">Coiled coil</keyword>
<evidence type="ECO:0000256" key="1">
    <source>
        <dbReference type="ARBA" id="ARBA00022555"/>
    </source>
</evidence>
<feature type="coiled-coil region" evidence="5">
    <location>
        <begin position="283"/>
        <end position="321"/>
    </location>
</feature>
<evidence type="ECO:0000313" key="8">
    <source>
        <dbReference type="Proteomes" id="UP000310506"/>
    </source>
</evidence>
<proteinExistence type="inferred from homology"/>
<dbReference type="PANTHER" id="PTHR15239:SF6">
    <property type="entry name" value="RIBOSOME QUALITY CONTROL COMPLEX SUBUNIT NEMF"/>
    <property type="match status" value="1"/>
</dbReference>
<dbReference type="OrthoDB" id="9766163at2"/>
<dbReference type="RefSeq" id="WP_136136551.1">
    <property type="nucleotide sequence ID" value="NZ_SDGV01000011.1"/>
</dbReference>
<feature type="domain" description="NFACT RNA-binding" evidence="6">
    <location>
        <begin position="449"/>
        <end position="542"/>
    </location>
</feature>
<evidence type="ECO:0000256" key="5">
    <source>
        <dbReference type="HAMAP-Rule" id="MF_00844"/>
    </source>
</evidence>
<evidence type="ECO:0000256" key="2">
    <source>
        <dbReference type="ARBA" id="ARBA00022730"/>
    </source>
</evidence>
<comment type="similarity">
    <text evidence="5">Belongs to the NEMF family.</text>
</comment>